<keyword evidence="5" id="KW-0547">Nucleotide-binding</keyword>
<evidence type="ECO:0000313" key="10">
    <source>
        <dbReference type="Proteomes" id="UP000771749"/>
    </source>
</evidence>
<evidence type="ECO:0000256" key="2">
    <source>
        <dbReference type="ARBA" id="ARBA00012387"/>
    </source>
</evidence>
<dbReference type="EMBL" id="JADIMJ010000030">
    <property type="protein sequence ID" value="MBO8453442.1"/>
    <property type="molecule type" value="Genomic_DNA"/>
</dbReference>
<dbReference type="SUPFAM" id="SSF53448">
    <property type="entry name" value="Nucleotide-diphospho-sugar transferases"/>
    <property type="match status" value="1"/>
</dbReference>
<dbReference type="AlphaFoldDB" id="A0A940IFX9"/>
<dbReference type="InterPro" id="IPR005835">
    <property type="entry name" value="NTP_transferase_dom"/>
</dbReference>
<dbReference type="GO" id="GO:0009298">
    <property type="term" value="P:GDP-mannose biosynthetic process"/>
    <property type="evidence" value="ECO:0007669"/>
    <property type="project" value="TreeGrafter"/>
</dbReference>
<dbReference type="GO" id="GO:0004475">
    <property type="term" value="F:mannose-1-phosphate guanylyltransferase (GTP) activity"/>
    <property type="evidence" value="ECO:0007669"/>
    <property type="project" value="UniProtKB-EC"/>
</dbReference>
<accession>A0A940IFX9</accession>
<comment type="caution">
    <text evidence="9">The sequence shown here is derived from an EMBL/GenBank/DDBJ whole genome shotgun (WGS) entry which is preliminary data.</text>
</comment>
<keyword evidence="4 9" id="KW-0548">Nucleotidyltransferase</keyword>
<dbReference type="Proteomes" id="UP000771749">
    <property type="component" value="Unassembled WGS sequence"/>
</dbReference>
<evidence type="ECO:0000256" key="7">
    <source>
        <dbReference type="ARBA" id="ARBA00047343"/>
    </source>
</evidence>
<keyword evidence="6" id="KW-0342">GTP-binding</keyword>
<evidence type="ECO:0000256" key="6">
    <source>
        <dbReference type="ARBA" id="ARBA00023134"/>
    </source>
</evidence>
<evidence type="ECO:0000313" key="9">
    <source>
        <dbReference type="EMBL" id="MBO8453442.1"/>
    </source>
</evidence>
<organism evidence="9 10">
    <name type="scientific">Candidatus Cryptobacteroides gallistercoris</name>
    <dbReference type="NCBI Taxonomy" id="2840765"/>
    <lineage>
        <taxon>Bacteria</taxon>
        <taxon>Pseudomonadati</taxon>
        <taxon>Bacteroidota</taxon>
        <taxon>Bacteroidia</taxon>
        <taxon>Bacteroidales</taxon>
        <taxon>Candidatus Cryptobacteroides</taxon>
    </lineage>
</organism>
<evidence type="ECO:0000256" key="4">
    <source>
        <dbReference type="ARBA" id="ARBA00022695"/>
    </source>
</evidence>
<dbReference type="SUPFAM" id="SSF159283">
    <property type="entry name" value="Guanosine diphospho-D-mannose pyrophosphorylase/mannose-6-phosphate isomerase linker domain"/>
    <property type="match status" value="1"/>
</dbReference>
<protein>
    <recommendedName>
        <fullName evidence="2">mannose-1-phosphate guanylyltransferase</fullName>
        <ecNumber evidence="2">2.7.7.13</ecNumber>
    </recommendedName>
</protein>
<dbReference type="InterPro" id="IPR029044">
    <property type="entry name" value="Nucleotide-diphossugar_trans"/>
</dbReference>
<reference evidence="9" key="1">
    <citation type="submission" date="2020-10" db="EMBL/GenBank/DDBJ databases">
        <authorList>
            <person name="Gilroy R."/>
        </authorList>
    </citation>
    <scope>NUCLEOTIDE SEQUENCE</scope>
    <source>
        <strain evidence="9">F1-3629</strain>
    </source>
</reference>
<dbReference type="FunFam" id="3.90.550.10:FF:000046">
    <property type="entry name" value="Mannose-1-phosphate guanylyltransferase (GDP)"/>
    <property type="match status" value="1"/>
</dbReference>
<evidence type="ECO:0000256" key="3">
    <source>
        <dbReference type="ARBA" id="ARBA00022679"/>
    </source>
</evidence>
<evidence type="ECO:0000256" key="1">
    <source>
        <dbReference type="ARBA" id="ARBA00006115"/>
    </source>
</evidence>
<dbReference type="PANTHER" id="PTHR46390:SF1">
    <property type="entry name" value="MANNOSE-1-PHOSPHATE GUANYLYLTRANSFERASE"/>
    <property type="match status" value="1"/>
</dbReference>
<dbReference type="GO" id="GO:0005525">
    <property type="term" value="F:GTP binding"/>
    <property type="evidence" value="ECO:0007669"/>
    <property type="project" value="UniProtKB-KW"/>
</dbReference>
<dbReference type="EC" id="2.7.7.13" evidence="2"/>
<name>A0A940IFX9_9BACT</name>
<comment type="catalytic activity">
    <reaction evidence="7">
        <text>alpha-D-mannose 1-phosphate + GTP + H(+) = GDP-alpha-D-mannose + diphosphate</text>
        <dbReference type="Rhea" id="RHEA:15229"/>
        <dbReference type="ChEBI" id="CHEBI:15378"/>
        <dbReference type="ChEBI" id="CHEBI:33019"/>
        <dbReference type="ChEBI" id="CHEBI:37565"/>
        <dbReference type="ChEBI" id="CHEBI:57527"/>
        <dbReference type="ChEBI" id="CHEBI:58409"/>
        <dbReference type="EC" id="2.7.7.13"/>
    </reaction>
</comment>
<gene>
    <name evidence="9" type="ORF">IAC07_01810</name>
</gene>
<dbReference type="Gene3D" id="3.90.550.10">
    <property type="entry name" value="Spore Coat Polysaccharide Biosynthesis Protein SpsA, Chain A"/>
    <property type="match status" value="1"/>
</dbReference>
<sequence>MDTHVVIMAGGIGSRLWPVSTPEMPKQFLDLLGTGRTLIQMTVDRFLPLCDIGNFWVVTSERYVPIVMSQLPEIPSEHILAEPEPRNTAPCIAYASCKIAMRHPDANIVVTPSDACVLKTDAFAAAIRTALGYTAENDAIVTVGIAPDRPETGYGYIMASDKTEGKINKVIAFKEKPDRATAEFYLSEGSYFWNAGIFVWNVRTVESQLRKYAPSIAGVIARMSPAFYTPEEKHVLAGHFHECEKISIDYAVMEKSDAIHVISGDFGWSDLGSWSAVRKYSRMDADGNVIIGGKSVAEGCRNCIVNVSGAAAVSGLDGYVVAERNGRILVCRLEDGQKVKDYAEKLK</sequence>
<dbReference type="Pfam" id="PF00483">
    <property type="entry name" value="NTP_transferase"/>
    <property type="match status" value="1"/>
</dbReference>
<keyword evidence="3" id="KW-0808">Transferase</keyword>
<evidence type="ECO:0000256" key="5">
    <source>
        <dbReference type="ARBA" id="ARBA00022741"/>
    </source>
</evidence>
<dbReference type="CDD" id="cd02509">
    <property type="entry name" value="GDP-M1P_Guanylyltransferase"/>
    <property type="match status" value="1"/>
</dbReference>
<dbReference type="PANTHER" id="PTHR46390">
    <property type="entry name" value="MANNOSE-1-PHOSPHATE GUANYLYLTRANSFERASE"/>
    <property type="match status" value="1"/>
</dbReference>
<dbReference type="InterPro" id="IPR051161">
    <property type="entry name" value="Mannose-6P_isomerase_type2"/>
</dbReference>
<evidence type="ECO:0000259" key="8">
    <source>
        <dbReference type="Pfam" id="PF00483"/>
    </source>
</evidence>
<feature type="domain" description="Nucleotidyl transferase" evidence="8">
    <location>
        <begin position="5"/>
        <end position="283"/>
    </location>
</feature>
<reference evidence="9" key="2">
    <citation type="journal article" date="2021" name="PeerJ">
        <title>Extensive microbial diversity within the chicken gut microbiome revealed by metagenomics and culture.</title>
        <authorList>
            <person name="Gilroy R."/>
            <person name="Ravi A."/>
            <person name="Getino M."/>
            <person name="Pursley I."/>
            <person name="Horton D.L."/>
            <person name="Alikhan N.F."/>
            <person name="Baker D."/>
            <person name="Gharbi K."/>
            <person name="Hall N."/>
            <person name="Watson M."/>
            <person name="Adriaenssens E.M."/>
            <person name="Foster-Nyarko E."/>
            <person name="Jarju S."/>
            <person name="Secka A."/>
            <person name="Antonio M."/>
            <person name="Oren A."/>
            <person name="Chaudhuri R.R."/>
            <person name="La Ragione R."/>
            <person name="Hildebrand F."/>
            <person name="Pallen M.J."/>
        </authorList>
    </citation>
    <scope>NUCLEOTIDE SEQUENCE</scope>
    <source>
        <strain evidence="9">F1-3629</strain>
    </source>
</reference>
<proteinExistence type="inferred from homology"/>
<dbReference type="InterPro" id="IPR049577">
    <property type="entry name" value="GMPP_N"/>
</dbReference>
<comment type="similarity">
    <text evidence="1">Belongs to the mannose-6-phosphate isomerase type 2 family.</text>
</comment>